<feature type="region of interest" description="Disordered" evidence="2">
    <location>
        <begin position="337"/>
        <end position="364"/>
    </location>
</feature>
<accession>A0A495B7V5</accession>
<dbReference type="InterPro" id="IPR057840">
    <property type="entry name" value="FimV_N"/>
</dbReference>
<organism evidence="4 5">
    <name type="scientific">Vogesella indigofera</name>
    <name type="common">Pseudomonas indigofera</name>
    <dbReference type="NCBI Taxonomy" id="45465"/>
    <lineage>
        <taxon>Bacteria</taxon>
        <taxon>Pseudomonadati</taxon>
        <taxon>Pseudomonadota</taxon>
        <taxon>Betaproteobacteria</taxon>
        <taxon>Neisseriales</taxon>
        <taxon>Chromobacteriaceae</taxon>
        <taxon>Vogesella</taxon>
    </lineage>
</organism>
<evidence type="ECO:0000259" key="3">
    <source>
        <dbReference type="Pfam" id="PF25800"/>
    </source>
</evidence>
<proteinExistence type="predicted"/>
<sequence>MKTNASHPSFALRPVLAGLLTACAVLPAWAGLGALRVLSAADEAFYAEVAVEPEGGLSAPTASLASLERYPMLGPYAEAVRQLAIRTSEVSPGRYLITLSGPVLPRDQGLHFALELSWPSGRAIREYHLPASGQWPVTPDKKPSPHSALPAEKPSFITGATTPAFGAGRLLSVRGLPLRMEVELLGDWPTADHSSQFQLSALHGLGDAQAVRFALRSRGGRQFLRLHHPQPVTSSRIGFELQARLGEAEVVRRFSVAVPKAGQRYRKHVAPSAQALPVDGYRVKAGDSLNRLALRYAPAARQSWMVAVLARNPQAFAGGDRDLLFAGAWLVFPEHKPAPTGSTHDSGVTAPAKAAATPSASVAPPAPVASAPSVAAAVPSEQIGQQLKAAQQRMKWLEAEISRLEASPAPAVAASAAPAMPPLSDSEAAFLDGRLTEWVLTGVGGISVASLLAWMLLRRRKQKPADSAAEAGQTPAATPPVVAAAAALVPPPPAPAEEIRLDTVDVLAEADVLLAYGRSEAAESLLRNALRAEPEREDLRIKLLDLIATQGNRGEFEAVALDVLAVFGPLSGLWTRVQQLGATLDADNPLYRAIERPMSEPVVLASAPAEVEAPEVPLPAAAVAIAEPLPPSAPVAPEPELPEFVAPEPVAPRRVADFAANDRQPVSVAGELSEQAAIAELAQLYREMGDSEMADTLLRDAGLLEAPKEAVDGS</sequence>
<feature type="coiled-coil region" evidence="1">
    <location>
        <begin position="380"/>
        <end position="407"/>
    </location>
</feature>
<dbReference type="Pfam" id="PF25800">
    <property type="entry name" value="FimV_N"/>
    <property type="match status" value="1"/>
</dbReference>
<comment type="caution">
    <text evidence="4">The sequence shown here is derived from an EMBL/GenBank/DDBJ whole genome shotgun (WGS) entry which is preliminary data.</text>
</comment>
<dbReference type="RefSeq" id="WP_120811079.1">
    <property type="nucleotide sequence ID" value="NZ_RBID01000016.1"/>
</dbReference>
<dbReference type="Proteomes" id="UP000279384">
    <property type="component" value="Unassembled WGS sequence"/>
</dbReference>
<dbReference type="EMBL" id="RBID01000016">
    <property type="protein sequence ID" value="RKQ57047.1"/>
    <property type="molecule type" value="Genomic_DNA"/>
</dbReference>
<evidence type="ECO:0000313" key="4">
    <source>
        <dbReference type="EMBL" id="RKQ57047.1"/>
    </source>
</evidence>
<dbReference type="AlphaFoldDB" id="A0A495B7V5"/>
<reference evidence="4 5" key="1">
    <citation type="submission" date="2018-10" db="EMBL/GenBank/DDBJ databases">
        <title>Genomic Encyclopedia of Type Strains, Phase IV (KMG-IV): sequencing the most valuable type-strain genomes for metagenomic binning, comparative biology and taxonomic classification.</title>
        <authorList>
            <person name="Goeker M."/>
        </authorList>
    </citation>
    <scope>NUCLEOTIDE SEQUENCE [LARGE SCALE GENOMIC DNA]</scope>
    <source>
        <strain evidence="4 5">DSM 3303</strain>
    </source>
</reference>
<name>A0A495B7V5_VOGIN</name>
<evidence type="ECO:0000256" key="1">
    <source>
        <dbReference type="SAM" id="Coils"/>
    </source>
</evidence>
<feature type="compositionally biased region" description="Low complexity" evidence="2">
    <location>
        <begin position="348"/>
        <end position="364"/>
    </location>
</feature>
<evidence type="ECO:0000313" key="5">
    <source>
        <dbReference type="Proteomes" id="UP000279384"/>
    </source>
</evidence>
<evidence type="ECO:0000256" key="2">
    <source>
        <dbReference type="SAM" id="MobiDB-lite"/>
    </source>
</evidence>
<gene>
    <name evidence="4" type="ORF">C8E02_2504</name>
</gene>
<keyword evidence="1" id="KW-0175">Coiled coil</keyword>
<feature type="domain" description="FimV N-terminal" evidence="3">
    <location>
        <begin position="30"/>
        <end position="129"/>
    </location>
</feature>
<protein>
    <recommendedName>
        <fullName evidence="3">FimV N-terminal domain-containing protein</fullName>
    </recommendedName>
</protein>